<evidence type="ECO:0000256" key="2">
    <source>
        <dbReference type="ARBA" id="ARBA00022714"/>
    </source>
</evidence>
<evidence type="ECO:0000256" key="3">
    <source>
        <dbReference type="ARBA" id="ARBA00022723"/>
    </source>
</evidence>
<dbReference type="InterPro" id="IPR036922">
    <property type="entry name" value="Rieske_2Fe-2S_sf"/>
</dbReference>
<organism evidence="9 10">
    <name type="scientific">Sphingomonas oligophenolica</name>
    <dbReference type="NCBI Taxonomy" id="301154"/>
    <lineage>
        <taxon>Bacteria</taxon>
        <taxon>Pseudomonadati</taxon>
        <taxon>Pseudomonadota</taxon>
        <taxon>Alphaproteobacteria</taxon>
        <taxon>Sphingomonadales</taxon>
        <taxon>Sphingomonadaceae</taxon>
        <taxon>Sphingomonas</taxon>
    </lineage>
</organism>
<dbReference type="Gene3D" id="2.102.10.10">
    <property type="entry name" value="Rieske [2Fe-2S] iron-sulphur domain"/>
    <property type="match status" value="1"/>
</dbReference>
<gene>
    <name evidence="9" type="ORF">ABC974_21575</name>
</gene>
<comment type="cofactor">
    <cofactor evidence="1">
        <name>Fe cation</name>
        <dbReference type="ChEBI" id="CHEBI:24875"/>
    </cofactor>
</comment>
<evidence type="ECO:0000256" key="4">
    <source>
        <dbReference type="ARBA" id="ARBA00023002"/>
    </source>
</evidence>
<dbReference type="Pfam" id="PF00848">
    <property type="entry name" value="Ring_hydroxyl_A"/>
    <property type="match status" value="1"/>
</dbReference>
<comment type="caution">
    <text evidence="9">The sequence shown here is derived from an EMBL/GenBank/DDBJ whole genome shotgun (WGS) entry which is preliminary data.</text>
</comment>
<dbReference type="InterPro" id="IPR015879">
    <property type="entry name" value="Ring_hydroxy_dOase_asu_C_dom"/>
</dbReference>
<evidence type="ECO:0000256" key="7">
    <source>
        <dbReference type="ARBA" id="ARBA00023027"/>
    </source>
</evidence>
<keyword evidence="7" id="KW-0520">NAD</keyword>
<name>A0ABU9Y8W4_9SPHN</name>
<evidence type="ECO:0000256" key="1">
    <source>
        <dbReference type="ARBA" id="ARBA00001962"/>
    </source>
</evidence>
<feature type="domain" description="Rieske" evidence="8">
    <location>
        <begin position="41"/>
        <end position="149"/>
    </location>
</feature>
<dbReference type="PRINTS" id="PR00090">
    <property type="entry name" value="RNGDIOXGNASE"/>
</dbReference>
<evidence type="ECO:0000259" key="8">
    <source>
        <dbReference type="PROSITE" id="PS51296"/>
    </source>
</evidence>
<keyword evidence="3" id="KW-0479">Metal-binding</keyword>
<dbReference type="Pfam" id="PF00355">
    <property type="entry name" value="Rieske"/>
    <property type="match status" value="1"/>
</dbReference>
<dbReference type="Proteomes" id="UP001419910">
    <property type="component" value="Unassembled WGS sequence"/>
</dbReference>
<dbReference type="Gene3D" id="3.90.380.10">
    <property type="entry name" value="Naphthalene 1,2-dioxygenase Alpha Subunit, Chain A, domain 1"/>
    <property type="match status" value="1"/>
</dbReference>
<keyword evidence="5" id="KW-0408">Iron</keyword>
<dbReference type="PROSITE" id="PS51296">
    <property type="entry name" value="RIESKE"/>
    <property type="match status" value="1"/>
</dbReference>
<evidence type="ECO:0000256" key="6">
    <source>
        <dbReference type="ARBA" id="ARBA00023014"/>
    </source>
</evidence>
<evidence type="ECO:0000256" key="5">
    <source>
        <dbReference type="ARBA" id="ARBA00023004"/>
    </source>
</evidence>
<keyword evidence="10" id="KW-1185">Reference proteome</keyword>
<sequence length="445" mass="50471">MNAEARIERPLAERPVLIGTEAYISADYARAEADRLWSKVWQVACREEEIEQVGDFVTYDILDESIIVIRAAEGRIRAYHNQCRHRGRQLTEGCGNKKRLVCPFHAWSWNLEGENIGTVRGEAWGDALKSEDIPLKQVRVDSWGGWVFINMDPDCEPLRDYLEPAATMLDPFELQNMRYRWRQWLHFPSNWKVAIEAFNEGYHVAGTHPQLTKFSAKPTWSDAKGRHGVFGAAAREGSGGATAGASGAADMRIGLRHSLNQLWEEVNATTTETMVKVANLLEEELPEGTPAQEVQMHLMKRTIEEDAKRGVTWPRIDPAHFAAAGNVWHIFPNTVIIHGPTFALCYRARPDGDDPDRCIFEVYTLEKYPEGGEPRPENLYRPEMTEANWRKVLCQDFSNMGAVQKGLKSKHFDGMRPSPEEERAIVNFHRVLAEYMGTGAPQPLD</sequence>
<dbReference type="InterPro" id="IPR017941">
    <property type="entry name" value="Rieske_2Fe-2S"/>
</dbReference>
<dbReference type="InterPro" id="IPR015881">
    <property type="entry name" value="ARHD_Rieske_2Fe_2S"/>
</dbReference>
<keyword evidence="6" id="KW-0411">Iron-sulfur</keyword>
<keyword evidence="4" id="KW-0560">Oxidoreductase</keyword>
<dbReference type="SUPFAM" id="SSF55961">
    <property type="entry name" value="Bet v1-like"/>
    <property type="match status" value="1"/>
</dbReference>
<protein>
    <submittedName>
        <fullName evidence="9">Aromatic ring-hydroxylating dioxygenase subunit alpha</fullName>
    </submittedName>
</protein>
<dbReference type="RefSeq" id="WP_343888396.1">
    <property type="nucleotide sequence ID" value="NZ_BAAAEH010000009.1"/>
</dbReference>
<reference evidence="9 10" key="1">
    <citation type="submission" date="2024-05" db="EMBL/GenBank/DDBJ databases">
        <authorList>
            <person name="Liu Q."/>
            <person name="Xin Y.-H."/>
        </authorList>
    </citation>
    <scope>NUCLEOTIDE SEQUENCE [LARGE SCALE GENOMIC DNA]</scope>
    <source>
        <strain evidence="9 10">CGMCC 1.10181</strain>
    </source>
</reference>
<dbReference type="InterPro" id="IPR001663">
    <property type="entry name" value="Rng_hydr_dOase-A"/>
</dbReference>
<dbReference type="EMBL" id="JBDIME010000025">
    <property type="protein sequence ID" value="MEN2792236.1"/>
    <property type="molecule type" value="Genomic_DNA"/>
</dbReference>
<accession>A0ABU9Y8W4</accession>
<keyword evidence="2" id="KW-0001">2Fe-2S</keyword>
<dbReference type="SUPFAM" id="SSF50022">
    <property type="entry name" value="ISP domain"/>
    <property type="match status" value="1"/>
</dbReference>
<dbReference type="CDD" id="cd03469">
    <property type="entry name" value="Rieske_RO_Alpha_N"/>
    <property type="match status" value="1"/>
</dbReference>
<evidence type="ECO:0000313" key="9">
    <source>
        <dbReference type="EMBL" id="MEN2792236.1"/>
    </source>
</evidence>
<dbReference type="PROSITE" id="PS00570">
    <property type="entry name" value="RING_HYDROXYL_ALPHA"/>
    <property type="match status" value="1"/>
</dbReference>
<evidence type="ECO:0000313" key="10">
    <source>
        <dbReference type="Proteomes" id="UP001419910"/>
    </source>
</evidence>
<proteinExistence type="predicted"/>
<keyword evidence="9" id="KW-0223">Dioxygenase</keyword>
<dbReference type="PANTHER" id="PTHR43756:SF5">
    <property type="entry name" value="CHOLINE MONOOXYGENASE, CHLOROPLASTIC"/>
    <property type="match status" value="1"/>
</dbReference>
<dbReference type="PANTHER" id="PTHR43756">
    <property type="entry name" value="CHOLINE MONOOXYGENASE, CHLOROPLASTIC"/>
    <property type="match status" value="1"/>
</dbReference>
<dbReference type="GO" id="GO:0051213">
    <property type="term" value="F:dioxygenase activity"/>
    <property type="evidence" value="ECO:0007669"/>
    <property type="project" value="UniProtKB-KW"/>
</dbReference>